<reference evidence="1" key="3">
    <citation type="submission" date="2025-09" db="UniProtKB">
        <authorList>
            <consortium name="Ensembl"/>
        </authorList>
    </citation>
    <scope>IDENTIFICATION</scope>
</reference>
<dbReference type="AlphaFoldDB" id="A0A8D2EQ68"/>
<name>A0A8D2EQ68_THEGE</name>
<evidence type="ECO:0000313" key="1">
    <source>
        <dbReference type="Ensembl" id="ENSTGEP00000008735.1"/>
    </source>
</evidence>
<organism evidence="1 2">
    <name type="scientific">Theropithecus gelada</name>
    <name type="common">Gelada baboon</name>
    <dbReference type="NCBI Taxonomy" id="9565"/>
    <lineage>
        <taxon>Eukaryota</taxon>
        <taxon>Metazoa</taxon>
        <taxon>Chordata</taxon>
        <taxon>Craniata</taxon>
        <taxon>Vertebrata</taxon>
        <taxon>Euteleostomi</taxon>
        <taxon>Mammalia</taxon>
        <taxon>Eutheria</taxon>
        <taxon>Euarchontoglires</taxon>
        <taxon>Primates</taxon>
        <taxon>Haplorrhini</taxon>
        <taxon>Catarrhini</taxon>
        <taxon>Cercopithecidae</taxon>
        <taxon>Cercopithecinae</taxon>
        <taxon>Theropithecus</taxon>
    </lineage>
</organism>
<proteinExistence type="predicted"/>
<accession>A0A8D2EQ68</accession>
<reference evidence="1" key="2">
    <citation type="submission" date="2025-08" db="UniProtKB">
        <authorList>
            <consortium name="Ensembl"/>
        </authorList>
    </citation>
    <scope>IDENTIFICATION</scope>
</reference>
<dbReference type="Proteomes" id="UP000694411">
    <property type="component" value="Chromosome 8"/>
</dbReference>
<keyword evidence="2" id="KW-1185">Reference proteome</keyword>
<protein>
    <submittedName>
        <fullName evidence="1">Uncharacterized protein</fullName>
    </submittedName>
</protein>
<reference evidence="1" key="1">
    <citation type="submission" date="2018-05" db="EMBL/GenBank/DDBJ databases">
        <title>Whole genome of Theropithecus gelada.</title>
        <authorList>
            <person name="Chiou K.L."/>
            <person name="Snyder-Mackler N."/>
        </authorList>
    </citation>
    <scope>NUCLEOTIDE SEQUENCE [LARGE SCALE GENOMIC DNA]</scope>
</reference>
<sequence length="161" mass="17405">WSNQSPRGGKIYTYKRRNLPLTSLGLDCSLLPPKQVPLWCQRSPASPPSPRPLCVTVTTHSHAGVPLLKAAAHRPHAASFLTRGRRATACCTRSFTARNAHPTPSSADMLPALHIPREPTPSPRPLAALGTHHLPVPPSSRRVNQSLLTIESSHPINTHAA</sequence>
<dbReference type="Ensembl" id="ENSTGET00000010537.1">
    <property type="protein sequence ID" value="ENSTGEP00000008735.1"/>
    <property type="gene ID" value="ENSTGEG00000007177.1"/>
</dbReference>
<evidence type="ECO:0000313" key="2">
    <source>
        <dbReference type="Proteomes" id="UP000694411"/>
    </source>
</evidence>